<reference evidence="1" key="1">
    <citation type="submission" date="2024-12" db="EMBL/GenBank/DDBJ databases">
        <authorList>
            <person name="Wu N."/>
        </authorList>
    </citation>
    <scope>NUCLEOTIDE SEQUENCE</scope>
    <source>
        <strain evidence="1">P15</strain>
    </source>
</reference>
<keyword evidence="2" id="KW-1185">Reference proteome</keyword>
<gene>
    <name evidence="1" type="ORF">ACI1P1_22300</name>
</gene>
<dbReference type="Proteomes" id="UP001631969">
    <property type="component" value="Unassembled WGS sequence"/>
</dbReference>
<organism evidence="1 2">
    <name type="scientific">Paenibacillus mesotrionivorans</name>
    <dbReference type="NCBI Taxonomy" id="3160968"/>
    <lineage>
        <taxon>Bacteria</taxon>
        <taxon>Bacillati</taxon>
        <taxon>Bacillota</taxon>
        <taxon>Bacilli</taxon>
        <taxon>Bacillales</taxon>
        <taxon>Paenibacillaceae</taxon>
        <taxon>Paenibacillus</taxon>
    </lineage>
</organism>
<comment type="caution">
    <text evidence="1">The sequence shown here is derived from an EMBL/GenBank/DDBJ whole genome shotgun (WGS) entry which is preliminary data.</text>
</comment>
<sequence length="379" mass="41370">MDALEQFSMHTASRILSEGQGNTLYSPYSLYVALALAASGAEGATQKEMLSLLGGNSPGNISRLAADTGKLIRLLHTDNEIGRLKTANSMWIQQGHSFKKEYEKLASASFYASLHTADFAQKETAEKMGEWVREHTGGQITPTIQPDPQQVMALLNTLDFKDEWLDAFNESQTVQGMFYPEEGGQLTAAFMSRNYYTADYIKEDRFASATLRLKNGGAMTFVLPDKGVSVKELVTTPEKTRALLPASGKTTYKLDLKVPKFDYSSKLELVQALKAMGMNAPFTDQANFSVMSDTSVFISQITQNTHIAVDEKGVEAAAFTEILMAGSGLPKGEAAEFWTGRSCTASPLLTALSCLPASVNRREAPARHNKEPDSWESGS</sequence>
<name>A0ACC7P237_9BACL</name>
<proteinExistence type="predicted"/>
<dbReference type="EMBL" id="JBJURJ010000016">
    <property type="protein sequence ID" value="MFM9331028.1"/>
    <property type="molecule type" value="Genomic_DNA"/>
</dbReference>
<protein>
    <submittedName>
        <fullName evidence="1">Serpin family protein</fullName>
    </submittedName>
</protein>
<evidence type="ECO:0000313" key="1">
    <source>
        <dbReference type="EMBL" id="MFM9331028.1"/>
    </source>
</evidence>
<evidence type="ECO:0000313" key="2">
    <source>
        <dbReference type="Proteomes" id="UP001631969"/>
    </source>
</evidence>
<accession>A0ACC7P237</accession>